<keyword evidence="2" id="KW-1185">Reference proteome</keyword>
<proteinExistence type="predicted"/>
<reference evidence="1 2" key="1">
    <citation type="submission" date="2023-11" db="EMBL/GenBank/DDBJ databases">
        <authorList>
            <person name="Okamura Y."/>
        </authorList>
    </citation>
    <scope>NUCLEOTIDE SEQUENCE [LARGE SCALE GENOMIC DNA]</scope>
</reference>
<accession>A0AAV1J7Q3</accession>
<gene>
    <name evidence="1" type="ORF">LNINA_LOCUS3782</name>
</gene>
<organism evidence="1 2">
    <name type="scientific">Leptosia nina</name>
    <dbReference type="NCBI Taxonomy" id="320188"/>
    <lineage>
        <taxon>Eukaryota</taxon>
        <taxon>Metazoa</taxon>
        <taxon>Ecdysozoa</taxon>
        <taxon>Arthropoda</taxon>
        <taxon>Hexapoda</taxon>
        <taxon>Insecta</taxon>
        <taxon>Pterygota</taxon>
        <taxon>Neoptera</taxon>
        <taxon>Endopterygota</taxon>
        <taxon>Lepidoptera</taxon>
        <taxon>Glossata</taxon>
        <taxon>Ditrysia</taxon>
        <taxon>Papilionoidea</taxon>
        <taxon>Pieridae</taxon>
        <taxon>Pierinae</taxon>
        <taxon>Leptosia</taxon>
    </lineage>
</organism>
<sequence length="76" mass="8820">MDRSKISNGRPVQTRGYYYTARQPCCFVRQSEDIIRSMADTYGYYQSLLLKQIKGGAGFGLDRNQEFLNAQRSMLR</sequence>
<comment type="caution">
    <text evidence="1">The sequence shown here is derived from an EMBL/GenBank/DDBJ whole genome shotgun (WGS) entry which is preliminary data.</text>
</comment>
<name>A0AAV1J7Q3_9NEOP</name>
<evidence type="ECO:0000313" key="1">
    <source>
        <dbReference type="EMBL" id="CAK1544000.1"/>
    </source>
</evidence>
<dbReference type="EMBL" id="CAVLEF010000005">
    <property type="protein sequence ID" value="CAK1544000.1"/>
    <property type="molecule type" value="Genomic_DNA"/>
</dbReference>
<dbReference type="AlphaFoldDB" id="A0AAV1J7Q3"/>
<evidence type="ECO:0000313" key="2">
    <source>
        <dbReference type="Proteomes" id="UP001497472"/>
    </source>
</evidence>
<dbReference type="Proteomes" id="UP001497472">
    <property type="component" value="Unassembled WGS sequence"/>
</dbReference>
<protein>
    <submittedName>
        <fullName evidence="1">Uncharacterized protein</fullName>
    </submittedName>
</protein>